<feature type="compositionally biased region" description="Polar residues" evidence="1">
    <location>
        <begin position="500"/>
        <end position="512"/>
    </location>
</feature>
<protein>
    <submittedName>
        <fullName evidence="2">Uncharacterized protein</fullName>
    </submittedName>
</protein>
<feature type="compositionally biased region" description="Polar residues" evidence="1">
    <location>
        <begin position="696"/>
        <end position="707"/>
    </location>
</feature>
<feature type="compositionally biased region" description="Polar residues" evidence="1">
    <location>
        <begin position="718"/>
        <end position="727"/>
    </location>
</feature>
<feature type="region of interest" description="Disordered" evidence="1">
    <location>
        <begin position="763"/>
        <end position="785"/>
    </location>
</feature>
<dbReference type="EMBL" id="CAWYQH010000108">
    <property type="protein sequence ID" value="CAK8688900.1"/>
    <property type="molecule type" value="Genomic_DNA"/>
</dbReference>
<feature type="compositionally biased region" description="Polar residues" evidence="1">
    <location>
        <begin position="1379"/>
        <end position="1389"/>
    </location>
</feature>
<feature type="compositionally biased region" description="Polar residues" evidence="1">
    <location>
        <begin position="1298"/>
        <end position="1316"/>
    </location>
</feature>
<feature type="region of interest" description="Disordered" evidence="1">
    <location>
        <begin position="1571"/>
        <end position="1604"/>
    </location>
</feature>
<organism evidence="2 3">
    <name type="scientific">Clavelina lepadiformis</name>
    <name type="common">Light-bulb sea squirt</name>
    <name type="synonym">Ascidia lepadiformis</name>
    <dbReference type="NCBI Taxonomy" id="159417"/>
    <lineage>
        <taxon>Eukaryota</taxon>
        <taxon>Metazoa</taxon>
        <taxon>Chordata</taxon>
        <taxon>Tunicata</taxon>
        <taxon>Ascidiacea</taxon>
        <taxon>Aplousobranchia</taxon>
        <taxon>Clavelinidae</taxon>
        <taxon>Clavelina</taxon>
    </lineage>
</organism>
<dbReference type="Proteomes" id="UP001642483">
    <property type="component" value="Unassembled WGS sequence"/>
</dbReference>
<feature type="compositionally biased region" description="Low complexity" evidence="1">
    <location>
        <begin position="411"/>
        <end position="425"/>
    </location>
</feature>
<feature type="compositionally biased region" description="Basic and acidic residues" evidence="1">
    <location>
        <begin position="1225"/>
        <end position="1238"/>
    </location>
</feature>
<feature type="compositionally biased region" description="Basic and acidic residues" evidence="1">
    <location>
        <begin position="1348"/>
        <end position="1376"/>
    </location>
</feature>
<feature type="compositionally biased region" description="Polar residues" evidence="1">
    <location>
        <begin position="1209"/>
        <end position="1223"/>
    </location>
</feature>
<sequence length="1604" mass="177300">MPAAKYGQLGAFAVDDPNRHYVNIDYLETGNSKYGTCYNNDWNQRGTAFFAREPSQVSSGFNEWIQVRHDVVERHENVGHVTLQPSSMKLNSSDLREDNRSLCDVNGQLMEKRDQHTYNCYPALNAQSGWLTPVNVEDSKQQTAFFYRSDFNYENYPLCTTFQNTSTVDCAPRFCCSTKPNENNLRSKSEYFTTSSGEPADNYLRSYSNSMTNSRICTEQPKSSMDGVSQVDLAIQHCREAEARQLDLRRRDYANVSPPFTKTKPGAKTFTDRDTAVLKTGRAEQTDEVFEKKNMIKSMKPVKTTSVAKLNSQIQSLRQEMLELRSTTITFKEHMEKMFEDLKIISRMSSDHGKSPWLSPDSHHGITRHHPSYATSEKSLTPINVVPILKTPVVNRDAVDGFVRDRSSPVNSYNSSGRDSSSDSNATIVHNDSSRTLVQHNYENLNSSEWGGEFLCGPKMSPEQMEVITKRAKSNERPNSDSCIDSDQIFTSKRAGPPMSTMSLPHSQSTNKGSKKGDGVKESDERILPVLSKSNAALHISECSIDSGYQGSSVTSPRDKLGRELASQAVTPASPISEFPLKTEEMTDAMSDTATKHVGGLCTNNKIPQCLNNRLLSETELARDDSVQSGPCSANNTSDESFDVFTPQQKRNAQNFNFSGGSVPVQIIRLKSPEESCYRGTAAKVPNDVFPKPRSARNSTDSETTSAVPPRPVPKQRTVFSSKTSESAHPPKPGSEESIAISNDETVPKSLYVDSLSAAGKAILEQPDTDERSREMNQKSELKNEGSKAVTVVAVNKQERPTPTQCLTVIKQSPLTPVEQGSPLPNRVKLGISAISLQPSPKTSRKEAIFYCTRKVQGKAVDASSRIRKTTNAKQLLREKFAAVVENSAAAKRAADGESSDSESSMVRRRSMRMMTEFQIFDFKDCNLNSSTEAKTAHLLSPATPDSNYSPSPSAASVSKQIFDLDKNLVSKSSKTVEVVKCVPEKPAPRVEKQPAKIIKNAAKMNHYEKLQLPAYAAKPLPPPPISPPRSPPIVADTPPSLLASQESLFSEVDLVPQAPAQRPTALFLAPLIKPKASLPGVPCDVANPPAMQKPTLNGLSQRSPTRKSAFTPVMSASLKHLPKKQSPITDRYDVPFKPNRKDDEFNPSEFKRRVSLPLAAVSNRQKFLNELSQKSDSKDEELNDFKRQSSLRVPRKKDMIQPPVWSEKPSSQKPNPLLNRSTKSNRDGERTRDDHSSKSSKSVQDSRRQAPSDKGKTSRKPGLTDLENQPLKFDRSEKLSDVVGALKTAGYLRNGHAENSSKQVSSTSSLGSNKNQTKENKRPQAAVHSLSRSMKIGTNTSNLRKTRSQEKHHYETVEDVDFERKSVNEREDRYRIQASGSSKRSISLDSAPEPASPFRHKSTVALLRASIMGKRDKGPKGSSSENKKDNSSKSGAKTGSKKDQKISSKDGKSKESRDKSSDSRGGGKKSKQETKLHSKDKSPRKHSRDNSKAISLKTIREQGLDSPVVPNSPVLPDAGPRLPGNPDVEVMERFLAAAAASHTVRSPLQRLRSSFRGPRNKTKLLQAARYKDDMDVSGANSSPFVSSRNDKGMPPKQDQFTYV</sequence>
<feature type="region of interest" description="Disordered" evidence="1">
    <location>
        <begin position="404"/>
        <end position="434"/>
    </location>
</feature>
<feature type="region of interest" description="Disordered" evidence="1">
    <location>
        <begin position="468"/>
        <end position="523"/>
    </location>
</feature>
<name>A0ABP0GBB4_CLALP</name>
<feature type="compositionally biased region" description="Basic and acidic residues" evidence="1">
    <location>
        <begin position="1471"/>
        <end position="1482"/>
    </location>
</feature>
<feature type="compositionally biased region" description="Polar residues" evidence="1">
    <location>
        <begin position="1331"/>
        <end position="1344"/>
    </location>
</feature>
<proteinExistence type="predicted"/>
<feature type="compositionally biased region" description="Basic and acidic residues" evidence="1">
    <location>
        <begin position="1441"/>
        <end position="1463"/>
    </location>
</feature>
<feature type="compositionally biased region" description="Polar residues" evidence="1">
    <location>
        <begin position="1579"/>
        <end position="1588"/>
    </location>
</feature>
<accession>A0ABP0GBB4</accession>
<feature type="compositionally biased region" description="Basic and acidic residues" evidence="1">
    <location>
        <begin position="1414"/>
        <end position="1432"/>
    </location>
</feature>
<feature type="region of interest" description="Disordered" evidence="1">
    <location>
        <begin position="1121"/>
        <end position="1149"/>
    </location>
</feature>
<feature type="region of interest" description="Disordered" evidence="1">
    <location>
        <begin position="1172"/>
        <end position="1527"/>
    </location>
</feature>
<feature type="compositionally biased region" description="Basic and acidic residues" evidence="1">
    <location>
        <begin position="769"/>
        <end position="785"/>
    </location>
</feature>
<gene>
    <name evidence="2" type="ORF">CVLEPA_LOCUS20856</name>
</gene>
<feature type="compositionally biased region" description="Basic and acidic residues" evidence="1">
    <location>
        <begin position="1131"/>
        <end position="1149"/>
    </location>
</feature>
<feature type="compositionally biased region" description="Basic and acidic residues" evidence="1">
    <location>
        <begin position="1245"/>
        <end position="1257"/>
    </location>
</feature>
<feature type="region of interest" description="Disordered" evidence="1">
    <location>
        <begin position="684"/>
        <end position="743"/>
    </location>
</feature>
<evidence type="ECO:0000313" key="2">
    <source>
        <dbReference type="EMBL" id="CAK8688900.1"/>
    </source>
</evidence>
<reference evidence="2 3" key="1">
    <citation type="submission" date="2024-02" db="EMBL/GenBank/DDBJ databases">
        <authorList>
            <person name="Daric V."/>
            <person name="Darras S."/>
        </authorList>
    </citation>
    <scope>NUCLEOTIDE SEQUENCE [LARGE SCALE GENOMIC DNA]</scope>
</reference>
<evidence type="ECO:0000256" key="1">
    <source>
        <dbReference type="SAM" id="MobiDB-lite"/>
    </source>
</evidence>
<comment type="caution">
    <text evidence="2">The sequence shown here is derived from an EMBL/GenBank/DDBJ whole genome shotgun (WGS) entry which is preliminary data.</text>
</comment>
<keyword evidence="3" id="KW-1185">Reference proteome</keyword>
<feature type="compositionally biased region" description="Polar residues" evidence="1">
    <location>
        <begin position="480"/>
        <end position="491"/>
    </location>
</feature>
<evidence type="ECO:0000313" key="3">
    <source>
        <dbReference type="Proteomes" id="UP001642483"/>
    </source>
</evidence>